<dbReference type="RefSeq" id="WP_184293038.1">
    <property type="nucleotide sequence ID" value="NZ_JACHJO010000011.1"/>
</dbReference>
<keyword evidence="3" id="KW-0732">Signal</keyword>
<keyword evidence="1" id="KW-0175">Coiled coil</keyword>
<evidence type="ECO:0000256" key="2">
    <source>
        <dbReference type="SAM" id="MobiDB-lite"/>
    </source>
</evidence>
<sequence length="216" mass="23336">MGFLRRNAFPLTAAALLLVAGGSFAATRGEQEASLVDQERRIEELLVRKAELEETQGEREREVVGQVMGADRARLDADEELIGRLLDTALTWESHAEYVDARSSMVSVYGLAEDSAFMTVFLPEPTVNVDAEGTEYALIDLLGLDSRVEDFRAELLSVRGTEYSYFLLVDVRSTSDDGQAGARSTSAVLLTTDGDGGVSGVEGYASTSRVRSSGPD</sequence>
<evidence type="ECO:0000256" key="1">
    <source>
        <dbReference type="SAM" id="Coils"/>
    </source>
</evidence>
<protein>
    <submittedName>
        <fullName evidence="4">Uncharacterized protein</fullName>
    </submittedName>
</protein>
<organism evidence="4 5">
    <name type="scientific">Nocardiopsis algeriensis</name>
    <dbReference type="NCBI Taxonomy" id="1478215"/>
    <lineage>
        <taxon>Bacteria</taxon>
        <taxon>Bacillati</taxon>
        <taxon>Actinomycetota</taxon>
        <taxon>Actinomycetes</taxon>
        <taxon>Streptosporangiales</taxon>
        <taxon>Nocardiopsidaceae</taxon>
        <taxon>Nocardiopsis</taxon>
    </lineage>
</organism>
<reference evidence="4 5" key="1">
    <citation type="submission" date="2020-08" db="EMBL/GenBank/DDBJ databases">
        <title>Genomic Encyclopedia of Type Strains, Phase III (KMG-III): the genomes of soil and plant-associated and newly described type strains.</title>
        <authorList>
            <person name="Whitman W."/>
        </authorList>
    </citation>
    <scope>NUCLEOTIDE SEQUENCE [LARGE SCALE GENOMIC DNA]</scope>
    <source>
        <strain evidence="4 5">CECT 8712</strain>
    </source>
</reference>
<dbReference type="EMBL" id="JACHJO010000011">
    <property type="protein sequence ID" value="MBB6121582.1"/>
    <property type="molecule type" value="Genomic_DNA"/>
</dbReference>
<feature type="compositionally biased region" description="Polar residues" evidence="2">
    <location>
        <begin position="205"/>
        <end position="216"/>
    </location>
</feature>
<comment type="caution">
    <text evidence="4">The sequence shown here is derived from an EMBL/GenBank/DDBJ whole genome shotgun (WGS) entry which is preliminary data.</text>
</comment>
<name>A0A841ITT5_9ACTN</name>
<feature type="region of interest" description="Disordered" evidence="2">
    <location>
        <begin position="191"/>
        <end position="216"/>
    </location>
</feature>
<evidence type="ECO:0000256" key="3">
    <source>
        <dbReference type="SAM" id="SignalP"/>
    </source>
</evidence>
<accession>A0A841ITT5</accession>
<feature type="signal peptide" evidence="3">
    <location>
        <begin position="1"/>
        <end position="25"/>
    </location>
</feature>
<dbReference type="Proteomes" id="UP000536604">
    <property type="component" value="Unassembled WGS sequence"/>
</dbReference>
<keyword evidence="5" id="KW-1185">Reference proteome</keyword>
<feature type="coiled-coil region" evidence="1">
    <location>
        <begin position="35"/>
        <end position="62"/>
    </location>
</feature>
<dbReference type="AlphaFoldDB" id="A0A841ITT5"/>
<proteinExistence type="predicted"/>
<evidence type="ECO:0000313" key="5">
    <source>
        <dbReference type="Proteomes" id="UP000536604"/>
    </source>
</evidence>
<feature type="chain" id="PRO_5032971400" evidence="3">
    <location>
        <begin position="26"/>
        <end position="216"/>
    </location>
</feature>
<gene>
    <name evidence="4" type="ORF">FHS13_003556</name>
</gene>
<evidence type="ECO:0000313" key="4">
    <source>
        <dbReference type="EMBL" id="MBB6121582.1"/>
    </source>
</evidence>